<evidence type="ECO:0008006" key="3">
    <source>
        <dbReference type="Google" id="ProtNLM"/>
    </source>
</evidence>
<name>A0A6A5VRE9_9PLEO</name>
<protein>
    <recommendedName>
        <fullName evidence="3">F-box domain-containing protein</fullName>
    </recommendedName>
</protein>
<dbReference type="InterPro" id="IPR038883">
    <property type="entry name" value="AN11006-like"/>
</dbReference>
<sequence>MGNYQASPNHTETSNCPEITILRDVLRLPNRTWFNRASTRADVYTTFRVLPPVPHRTYLRRCGAPRRKAHIATLTLKSEIEAHDRKQSRQPSLRLLHCSSAAFDHDIRELDTSADYYPLSFTEYGIPALSGVPRLLEMDPVHSAQMQHLQELLARLLTLDQLLGSVPLQQQRNLDLEAALSTTSRDLKLQGDVARYTTLSSDVEELYRILNRIPRFDLIPATLLYIFKTSWQGRIYQNLYRHSDVAKPRDPTCSEVLHLLPKLDRILETSLSIKISSIVALVPPFRFLDLPTELRLCAYAYILPRQPYLTLINVEPRRHALPRYDLAILRTCRRIYSELINHFYKDQVLVMNVYNIDDYSWAIKSTSPRDRLLVLNMRRDVRSCFQRLEIRLLDMKDPDTDRKGSYWEAMERDIWEWDGDAWQNLSDFWNSDTYFTETIEAFPDLKSATISFELKEVSFRGWWGAWRKMLGDIAKYLISEMPQHVEVKWDFQATSHPDLWKLDEEGLLKFNEDEYRLMEIVKGVVAEETAKKGGTVQLGKGLIKDSTPWTKPLRE</sequence>
<gene>
    <name evidence="1" type="ORF">BU23DRAFT_564510</name>
</gene>
<organism evidence="1 2">
    <name type="scientific">Bimuria novae-zelandiae CBS 107.79</name>
    <dbReference type="NCBI Taxonomy" id="1447943"/>
    <lineage>
        <taxon>Eukaryota</taxon>
        <taxon>Fungi</taxon>
        <taxon>Dikarya</taxon>
        <taxon>Ascomycota</taxon>
        <taxon>Pezizomycotina</taxon>
        <taxon>Dothideomycetes</taxon>
        <taxon>Pleosporomycetidae</taxon>
        <taxon>Pleosporales</taxon>
        <taxon>Massarineae</taxon>
        <taxon>Didymosphaeriaceae</taxon>
        <taxon>Bimuria</taxon>
    </lineage>
</organism>
<dbReference type="Proteomes" id="UP000800036">
    <property type="component" value="Unassembled WGS sequence"/>
</dbReference>
<dbReference type="AlphaFoldDB" id="A0A6A5VRE9"/>
<dbReference type="PANTHER" id="PTHR42085">
    <property type="entry name" value="F-BOX DOMAIN-CONTAINING PROTEIN"/>
    <property type="match status" value="1"/>
</dbReference>
<accession>A0A6A5VRE9</accession>
<proteinExistence type="predicted"/>
<keyword evidence="2" id="KW-1185">Reference proteome</keyword>
<dbReference type="PANTHER" id="PTHR42085:SF1">
    <property type="entry name" value="F-BOX DOMAIN-CONTAINING PROTEIN"/>
    <property type="match status" value="1"/>
</dbReference>
<dbReference type="OrthoDB" id="5372935at2759"/>
<reference evidence="1" key="1">
    <citation type="journal article" date="2020" name="Stud. Mycol.">
        <title>101 Dothideomycetes genomes: a test case for predicting lifestyles and emergence of pathogens.</title>
        <authorList>
            <person name="Haridas S."/>
            <person name="Albert R."/>
            <person name="Binder M."/>
            <person name="Bloem J."/>
            <person name="Labutti K."/>
            <person name="Salamov A."/>
            <person name="Andreopoulos B."/>
            <person name="Baker S."/>
            <person name="Barry K."/>
            <person name="Bills G."/>
            <person name="Bluhm B."/>
            <person name="Cannon C."/>
            <person name="Castanera R."/>
            <person name="Culley D."/>
            <person name="Daum C."/>
            <person name="Ezra D."/>
            <person name="Gonzalez J."/>
            <person name="Henrissat B."/>
            <person name="Kuo A."/>
            <person name="Liang C."/>
            <person name="Lipzen A."/>
            <person name="Lutzoni F."/>
            <person name="Magnuson J."/>
            <person name="Mondo S."/>
            <person name="Nolan M."/>
            <person name="Ohm R."/>
            <person name="Pangilinan J."/>
            <person name="Park H.-J."/>
            <person name="Ramirez L."/>
            <person name="Alfaro M."/>
            <person name="Sun H."/>
            <person name="Tritt A."/>
            <person name="Yoshinaga Y."/>
            <person name="Zwiers L.-H."/>
            <person name="Turgeon B."/>
            <person name="Goodwin S."/>
            <person name="Spatafora J."/>
            <person name="Crous P."/>
            <person name="Grigoriev I."/>
        </authorList>
    </citation>
    <scope>NUCLEOTIDE SEQUENCE</scope>
    <source>
        <strain evidence="1">CBS 107.79</strain>
    </source>
</reference>
<evidence type="ECO:0000313" key="2">
    <source>
        <dbReference type="Proteomes" id="UP000800036"/>
    </source>
</evidence>
<dbReference type="EMBL" id="ML976661">
    <property type="protein sequence ID" value="KAF1978272.1"/>
    <property type="molecule type" value="Genomic_DNA"/>
</dbReference>
<evidence type="ECO:0000313" key="1">
    <source>
        <dbReference type="EMBL" id="KAF1978272.1"/>
    </source>
</evidence>